<sequence length="70" mass="7859">MRGDYVSRSGRSENHLNLTSETPTKGYGVPMWLGQRGLRTPQQDNRKPRKRAEGWGPQGAPRVLSSTHNV</sequence>
<evidence type="ECO:0000256" key="1">
    <source>
        <dbReference type="SAM" id="MobiDB-lite"/>
    </source>
</evidence>
<accession>A0A6J5UDK9</accession>
<evidence type="ECO:0000313" key="2">
    <source>
        <dbReference type="EMBL" id="CAB4274510.1"/>
    </source>
</evidence>
<dbReference type="EMBL" id="CAEKDK010000003">
    <property type="protein sequence ID" value="CAB4274510.1"/>
    <property type="molecule type" value="Genomic_DNA"/>
</dbReference>
<dbReference type="AlphaFoldDB" id="A0A6J5UDK9"/>
<feature type="region of interest" description="Disordered" evidence="1">
    <location>
        <begin position="1"/>
        <end position="70"/>
    </location>
</feature>
<protein>
    <submittedName>
        <fullName evidence="2">Uncharacterized protein</fullName>
    </submittedName>
</protein>
<dbReference type="Proteomes" id="UP000507222">
    <property type="component" value="Unassembled WGS sequence"/>
</dbReference>
<evidence type="ECO:0000313" key="3">
    <source>
        <dbReference type="Proteomes" id="UP000507222"/>
    </source>
</evidence>
<reference evidence="2 3" key="1">
    <citation type="submission" date="2020-05" db="EMBL/GenBank/DDBJ databases">
        <authorList>
            <person name="Campoy J."/>
            <person name="Schneeberger K."/>
            <person name="Spophaly S."/>
        </authorList>
    </citation>
    <scope>NUCLEOTIDE SEQUENCE [LARGE SCALE GENOMIC DNA]</scope>
    <source>
        <strain evidence="2">PruArmRojPasFocal</strain>
    </source>
</reference>
<organism evidence="2 3">
    <name type="scientific">Prunus armeniaca</name>
    <name type="common">Apricot</name>
    <name type="synonym">Armeniaca vulgaris</name>
    <dbReference type="NCBI Taxonomy" id="36596"/>
    <lineage>
        <taxon>Eukaryota</taxon>
        <taxon>Viridiplantae</taxon>
        <taxon>Streptophyta</taxon>
        <taxon>Embryophyta</taxon>
        <taxon>Tracheophyta</taxon>
        <taxon>Spermatophyta</taxon>
        <taxon>Magnoliopsida</taxon>
        <taxon>eudicotyledons</taxon>
        <taxon>Gunneridae</taxon>
        <taxon>Pentapetalae</taxon>
        <taxon>rosids</taxon>
        <taxon>fabids</taxon>
        <taxon>Rosales</taxon>
        <taxon>Rosaceae</taxon>
        <taxon>Amygdaloideae</taxon>
        <taxon>Amygdaleae</taxon>
        <taxon>Prunus</taxon>
    </lineage>
</organism>
<gene>
    <name evidence="2" type="ORF">CURHAP_LOCUS23042</name>
</gene>
<proteinExistence type="predicted"/>
<feature type="compositionally biased region" description="Basic and acidic residues" evidence="1">
    <location>
        <begin position="1"/>
        <end position="14"/>
    </location>
</feature>
<name>A0A6J5UDK9_PRUAR</name>